<keyword evidence="2" id="KW-1185">Reference proteome</keyword>
<accession>A0A4C1XJ34</accession>
<proteinExistence type="predicted"/>
<dbReference type="EMBL" id="BGZK01000883">
    <property type="protein sequence ID" value="GBP63926.1"/>
    <property type="molecule type" value="Genomic_DNA"/>
</dbReference>
<comment type="caution">
    <text evidence="1">The sequence shown here is derived from an EMBL/GenBank/DDBJ whole genome shotgun (WGS) entry which is preliminary data.</text>
</comment>
<name>A0A4C1XJ34_EUMVA</name>
<dbReference type="AlphaFoldDB" id="A0A4C1XJ34"/>
<sequence length="284" mass="32787">MILGYPWTTVSCHLLHGFGIATQENFFISSRIMRTGRSHSSRTDEHSTQPADSMNYVFQAWLFYEFSDIKLEANLDHEIINHVLWISHHCFVAYHGISLGLKNSPVKRTRMLEEYAPAYLTLICFVSVFRSILRTERVCEPQVGHHRRPWTLAAIEESLQTGYLALALACDAAQWKGSVDAVLFGKLKYWRDVIFNGLIVPNSMKISKRDPCRRFKHMHSLHRFVLHEKILNKNSVERYRHPRKEAGWRTPEHTKTPVSGRIPDRYSECQRALGKSDGLGARAP</sequence>
<reference evidence="1 2" key="1">
    <citation type="journal article" date="2019" name="Commun. Biol.">
        <title>The bagworm genome reveals a unique fibroin gene that provides high tensile strength.</title>
        <authorList>
            <person name="Kono N."/>
            <person name="Nakamura H."/>
            <person name="Ohtoshi R."/>
            <person name="Tomita M."/>
            <person name="Numata K."/>
            <person name="Arakawa K."/>
        </authorList>
    </citation>
    <scope>NUCLEOTIDE SEQUENCE [LARGE SCALE GENOMIC DNA]</scope>
</reference>
<organism evidence="1 2">
    <name type="scientific">Eumeta variegata</name>
    <name type="common">Bagworm moth</name>
    <name type="synonym">Eumeta japonica</name>
    <dbReference type="NCBI Taxonomy" id="151549"/>
    <lineage>
        <taxon>Eukaryota</taxon>
        <taxon>Metazoa</taxon>
        <taxon>Ecdysozoa</taxon>
        <taxon>Arthropoda</taxon>
        <taxon>Hexapoda</taxon>
        <taxon>Insecta</taxon>
        <taxon>Pterygota</taxon>
        <taxon>Neoptera</taxon>
        <taxon>Endopterygota</taxon>
        <taxon>Lepidoptera</taxon>
        <taxon>Glossata</taxon>
        <taxon>Ditrysia</taxon>
        <taxon>Tineoidea</taxon>
        <taxon>Psychidae</taxon>
        <taxon>Oiketicinae</taxon>
        <taxon>Eumeta</taxon>
    </lineage>
</organism>
<evidence type="ECO:0000313" key="1">
    <source>
        <dbReference type="EMBL" id="GBP63926.1"/>
    </source>
</evidence>
<protein>
    <submittedName>
        <fullName evidence="1">Uncharacterized protein</fullName>
    </submittedName>
</protein>
<evidence type="ECO:0000313" key="2">
    <source>
        <dbReference type="Proteomes" id="UP000299102"/>
    </source>
</evidence>
<dbReference type="OrthoDB" id="1898221at2759"/>
<dbReference type="Proteomes" id="UP000299102">
    <property type="component" value="Unassembled WGS sequence"/>
</dbReference>
<gene>
    <name evidence="1" type="ORF">EVAR_40177_1</name>
</gene>